<evidence type="ECO:0000259" key="5">
    <source>
        <dbReference type="PROSITE" id="PS51635"/>
    </source>
</evidence>
<dbReference type="AlphaFoldDB" id="A0A2W7C6J2"/>
<dbReference type="Gene3D" id="3.40.1090.10">
    <property type="entry name" value="Cytosolic phospholipase A2 catalytic domain"/>
    <property type="match status" value="2"/>
</dbReference>
<protein>
    <recommendedName>
        <fullName evidence="5">PNPLA domain-containing protein</fullName>
    </recommendedName>
</protein>
<dbReference type="Pfam" id="PF01734">
    <property type="entry name" value="Patatin"/>
    <property type="match status" value="1"/>
</dbReference>
<keyword evidence="7" id="KW-1185">Reference proteome</keyword>
<sequence>MTIRQSGGARSLASTVVLSLASYGTLQRSSYSAVEAARPNVLDVSNLRYFVDDPSRTLYQLRPRATFDGEITYLALSGGGAHGAFGAGFLAGLSDSGTRPQFSAVSGVSTGALIAPFAFLGPQYDGTLKELYTSGIAANLLDGQGPLSMLSTAGPFANNRLKHLVDHYVDDKLLRAVADESAKGRILLIITTNLDTQRTNIWSMGKIAEVGTPEALALFRNVVTASASIPVIFPPVLIDVEAGGRHFQEMHVDGSVTAPVLTLPEPFLLRGQHLPGPPINLYILINNKIHRDFQVVRGDTRTIAARSASTLVKQQTRWAIFESHNLARRKHFKFNLTYIGSEFTDQEKDGLSTSYMGSLFAYGYAKGHSRKGWIHRLPSEAVHK</sequence>
<keyword evidence="3 4" id="KW-0443">Lipid metabolism</keyword>
<dbReference type="Proteomes" id="UP000248616">
    <property type="component" value="Unassembled WGS sequence"/>
</dbReference>
<evidence type="ECO:0000313" key="6">
    <source>
        <dbReference type="EMBL" id="PZV38782.1"/>
    </source>
</evidence>
<evidence type="ECO:0000256" key="3">
    <source>
        <dbReference type="ARBA" id="ARBA00023098"/>
    </source>
</evidence>
<evidence type="ECO:0000256" key="2">
    <source>
        <dbReference type="ARBA" id="ARBA00022963"/>
    </source>
</evidence>
<dbReference type="PROSITE" id="PS51635">
    <property type="entry name" value="PNPLA"/>
    <property type="match status" value="1"/>
</dbReference>
<dbReference type="InterPro" id="IPR002641">
    <property type="entry name" value="PNPLA_dom"/>
</dbReference>
<evidence type="ECO:0000256" key="4">
    <source>
        <dbReference type="PROSITE-ProRule" id="PRU01161"/>
    </source>
</evidence>
<dbReference type="InterPro" id="IPR050301">
    <property type="entry name" value="NTE"/>
</dbReference>
<dbReference type="GO" id="GO:0016787">
    <property type="term" value="F:hydrolase activity"/>
    <property type="evidence" value="ECO:0007669"/>
    <property type="project" value="UniProtKB-UniRule"/>
</dbReference>
<proteinExistence type="predicted"/>
<dbReference type="EMBL" id="MZXV01000017">
    <property type="protein sequence ID" value="PZV38782.1"/>
    <property type="molecule type" value="Genomic_DNA"/>
</dbReference>
<accession>A0A2W7C6J2</accession>
<comment type="caution">
    <text evidence="4">Lacks conserved residue(s) required for the propagation of feature annotation.</text>
</comment>
<dbReference type="OrthoDB" id="323481at2"/>
<dbReference type="PANTHER" id="PTHR14226:SF74">
    <property type="entry name" value="BLR4684 PROTEIN"/>
    <property type="match status" value="1"/>
</dbReference>
<keyword evidence="2 4" id="KW-0442">Lipid degradation</keyword>
<feature type="active site" description="Proton acceptor" evidence="4">
    <location>
        <position position="253"/>
    </location>
</feature>
<dbReference type="InterPro" id="IPR016035">
    <property type="entry name" value="Acyl_Trfase/lysoPLipase"/>
</dbReference>
<dbReference type="PANTHER" id="PTHR14226">
    <property type="entry name" value="NEUROPATHY TARGET ESTERASE/SWISS CHEESE D.MELANOGASTER"/>
    <property type="match status" value="1"/>
</dbReference>
<reference evidence="7" key="1">
    <citation type="submission" date="2017-03" db="EMBL/GenBank/DDBJ databases">
        <authorList>
            <person name="Safronova V.I."/>
            <person name="Sazanova A.L."/>
            <person name="Chirak E.R."/>
        </authorList>
    </citation>
    <scope>NUCLEOTIDE SEQUENCE [LARGE SCALE GENOMIC DNA]</scope>
    <source>
        <strain evidence="7">Ach-343</strain>
    </source>
</reference>
<comment type="caution">
    <text evidence="6">The sequence shown here is derived from an EMBL/GenBank/DDBJ whole genome shotgun (WGS) entry which is preliminary data.</text>
</comment>
<evidence type="ECO:0000256" key="1">
    <source>
        <dbReference type="ARBA" id="ARBA00022801"/>
    </source>
</evidence>
<dbReference type="GO" id="GO:0016042">
    <property type="term" value="P:lipid catabolic process"/>
    <property type="evidence" value="ECO:0007669"/>
    <property type="project" value="UniProtKB-UniRule"/>
</dbReference>
<feature type="domain" description="PNPLA" evidence="5">
    <location>
        <begin position="74"/>
        <end position="266"/>
    </location>
</feature>
<feature type="active site" description="Nucleophile" evidence="4">
    <location>
        <position position="109"/>
    </location>
</feature>
<dbReference type="RefSeq" id="WP_111543898.1">
    <property type="nucleotide sequence ID" value="NZ_MZXV01000017.1"/>
</dbReference>
<keyword evidence="1 4" id="KW-0378">Hydrolase</keyword>
<evidence type="ECO:0000313" key="7">
    <source>
        <dbReference type="Proteomes" id="UP000248616"/>
    </source>
</evidence>
<feature type="short sequence motif" description="GXSXG" evidence="4">
    <location>
        <begin position="107"/>
        <end position="111"/>
    </location>
</feature>
<feature type="short sequence motif" description="GXGXXG" evidence="4">
    <location>
        <begin position="78"/>
        <end position="83"/>
    </location>
</feature>
<dbReference type="SUPFAM" id="SSF52151">
    <property type="entry name" value="FabD/lysophospholipase-like"/>
    <property type="match status" value="1"/>
</dbReference>
<organism evidence="6 7">
    <name type="scientific">Mesorhizobium kowhaii</name>
    <dbReference type="NCBI Taxonomy" id="1300272"/>
    <lineage>
        <taxon>Bacteria</taxon>
        <taxon>Pseudomonadati</taxon>
        <taxon>Pseudomonadota</taxon>
        <taxon>Alphaproteobacteria</taxon>
        <taxon>Hyphomicrobiales</taxon>
        <taxon>Phyllobacteriaceae</taxon>
        <taxon>Mesorhizobium</taxon>
    </lineage>
</organism>
<name>A0A2W7C6J2_9HYPH</name>
<gene>
    <name evidence="6" type="ORF">B5V02_08995</name>
</gene>